<gene>
    <name evidence="6" type="primary">ndhI_45</name>
    <name evidence="6" type="ORF">SDC9_33154</name>
</gene>
<dbReference type="GO" id="GO:0016491">
    <property type="term" value="F:oxidoreductase activity"/>
    <property type="evidence" value="ECO:0007669"/>
    <property type="project" value="UniProtKB-KW"/>
</dbReference>
<keyword evidence="2" id="KW-0479">Metal-binding</keyword>
<keyword evidence="1" id="KW-0004">4Fe-4S</keyword>
<evidence type="ECO:0000313" key="6">
    <source>
        <dbReference type="EMBL" id="MPL87160.1"/>
    </source>
</evidence>
<evidence type="ECO:0000259" key="5">
    <source>
        <dbReference type="PROSITE" id="PS51379"/>
    </source>
</evidence>
<dbReference type="PROSITE" id="PS51379">
    <property type="entry name" value="4FE4S_FER_2"/>
    <property type="match status" value="2"/>
</dbReference>
<keyword evidence="6" id="KW-0560">Oxidoreductase</keyword>
<organism evidence="6">
    <name type="scientific">bioreactor metagenome</name>
    <dbReference type="NCBI Taxonomy" id="1076179"/>
    <lineage>
        <taxon>unclassified sequences</taxon>
        <taxon>metagenomes</taxon>
        <taxon>ecological metagenomes</taxon>
    </lineage>
</organism>
<dbReference type="PROSITE" id="PS00198">
    <property type="entry name" value="4FE4S_FER_1"/>
    <property type="match status" value="2"/>
</dbReference>
<dbReference type="InterPro" id="IPR050572">
    <property type="entry name" value="Fe-S_Ferredoxin"/>
</dbReference>
<dbReference type="Gene3D" id="3.30.70.20">
    <property type="match status" value="1"/>
</dbReference>
<dbReference type="GO" id="GO:0051539">
    <property type="term" value="F:4 iron, 4 sulfur cluster binding"/>
    <property type="evidence" value="ECO:0007669"/>
    <property type="project" value="UniProtKB-KW"/>
</dbReference>
<dbReference type="InterPro" id="IPR017896">
    <property type="entry name" value="4Fe4S_Fe-S-bd"/>
</dbReference>
<sequence length="367" mass="39530">MEDVYIARVGAQSMNQNTGNKIKALCTAAGLANMVDPGDLTAVKVHFGELGNDAFVSPLHAASVVKEIEAIGAKPFLTDTNTLYLGGRRNAVDHAKTAALHGFCYPVFDCPVIIADGLRGQSFTSVDVYGKHFDAVKIASDIVSADSMVVVSHFKGHEAAGFGGALKNLGMGCASNEGKREQHTTRPMILEDRCILCGACMNACPEFCISIAGKSVSIDLEHCIGCLMCMNTCPEHAIDLDWQDDGVVFVERMIEYASGAVGNKTGKAFYINFLINITPHCDCTPWNDIPFVPDIGILASIDPVALDKACYDLVNGEEGVLGSLLPDHHRPGEEKFTRVWPGTNPELQISYAEEMGLGRGEYRLVEI</sequence>
<evidence type="ECO:0000256" key="2">
    <source>
        <dbReference type="ARBA" id="ARBA00022723"/>
    </source>
</evidence>
<dbReference type="Pfam" id="PF12838">
    <property type="entry name" value="Fer4_7"/>
    <property type="match status" value="1"/>
</dbReference>
<evidence type="ECO:0000256" key="4">
    <source>
        <dbReference type="ARBA" id="ARBA00023014"/>
    </source>
</evidence>
<dbReference type="InterPro" id="IPR017900">
    <property type="entry name" value="4Fe4S_Fe_S_CS"/>
</dbReference>
<dbReference type="GO" id="GO:0046872">
    <property type="term" value="F:metal ion binding"/>
    <property type="evidence" value="ECO:0007669"/>
    <property type="project" value="UniProtKB-KW"/>
</dbReference>
<evidence type="ECO:0000256" key="3">
    <source>
        <dbReference type="ARBA" id="ARBA00023004"/>
    </source>
</evidence>
<dbReference type="AlphaFoldDB" id="A0A644V744"/>
<dbReference type="EMBL" id="VSSQ01000234">
    <property type="protein sequence ID" value="MPL87160.1"/>
    <property type="molecule type" value="Genomic_DNA"/>
</dbReference>
<evidence type="ECO:0000256" key="1">
    <source>
        <dbReference type="ARBA" id="ARBA00022485"/>
    </source>
</evidence>
<dbReference type="PANTHER" id="PTHR43687">
    <property type="entry name" value="ADENYLYLSULFATE REDUCTASE, BETA SUBUNIT"/>
    <property type="match status" value="1"/>
</dbReference>
<feature type="domain" description="4Fe-4S ferredoxin-type" evidence="5">
    <location>
        <begin position="214"/>
        <end position="243"/>
    </location>
</feature>
<feature type="domain" description="4Fe-4S ferredoxin-type" evidence="5">
    <location>
        <begin position="185"/>
        <end position="213"/>
    </location>
</feature>
<comment type="caution">
    <text evidence="6">The sequence shown here is derived from an EMBL/GenBank/DDBJ whole genome shotgun (WGS) entry which is preliminary data.</text>
</comment>
<keyword evidence="4" id="KW-0411">Iron-sulfur</keyword>
<proteinExistence type="predicted"/>
<dbReference type="PANTHER" id="PTHR43687:SF1">
    <property type="entry name" value="FERREDOXIN III"/>
    <property type="match status" value="1"/>
</dbReference>
<name>A0A644V744_9ZZZZ</name>
<dbReference type="SUPFAM" id="SSF54862">
    <property type="entry name" value="4Fe-4S ferredoxins"/>
    <property type="match status" value="1"/>
</dbReference>
<dbReference type="InterPro" id="IPR007160">
    <property type="entry name" value="DUF362"/>
</dbReference>
<dbReference type="EC" id="1.6.5.11" evidence="6"/>
<protein>
    <submittedName>
        <fullName evidence="6">NAD(P)H-quinone oxidoreductase subunit I, chloroplastic</fullName>
        <ecNumber evidence="6">1.6.5.11</ecNumber>
    </submittedName>
</protein>
<reference evidence="6" key="1">
    <citation type="submission" date="2019-08" db="EMBL/GenBank/DDBJ databases">
        <authorList>
            <person name="Kucharzyk K."/>
            <person name="Murdoch R.W."/>
            <person name="Higgins S."/>
            <person name="Loffler F."/>
        </authorList>
    </citation>
    <scope>NUCLEOTIDE SEQUENCE</scope>
</reference>
<keyword evidence="3" id="KW-0408">Iron</keyword>
<dbReference type="Pfam" id="PF04015">
    <property type="entry name" value="DUF362"/>
    <property type="match status" value="1"/>
</dbReference>
<accession>A0A644V744</accession>